<reference evidence="7 8" key="1">
    <citation type="submission" date="2022-01" db="EMBL/GenBank/DDBJ databases">
        <title>Flavihumibacter sp. nov., isolated from sediment of a river.</title>
        <authorList>
            <person name="Liu H."/>
        </authorList>
    </citation>
    <scope>NUCLEOTIDE SEQUENCE [LARGE SCALE GENOMIC DNA]</scope>
    <source>
        <strain evidence="7 8">RY-1</strain>
    </source>
</reference>
<evidence type="ECO:0000256" key="5">
    <source>
        <dbReference type="ARBA" id="ARBA00023136"/>
    </source>
</evidence>
<evidence type="ECO:0000256" key="3">
    <source>
        <dbReference type="ARBA" id="ARBA00022692"/>
    </source>
</evidence>
<name>A0ABS9BEE3_9BACT</name>
<keyword evidence="4 6" id="KW-1133">Transmembrane helix</keyword>
<comment type="caution">
    <text evidence="7">The sequence shown here is derived from an EMBL/GenBank/DDBJ whole genome shotgun (WGS) entry which is preliminary data.</text>
</comment>
<evidence type="ECO:0000256" key="1">
    <source>
        <dbReference type="ARBA" id="ARBA00004141"/>
    </source>
</evidence>
<dbReference type="PANTHER" id="PTHR43461">
    <property type="entry name" value="TRANSMEMBRANE PROTEIN 256"/>
    <property type="match status" value="1"/>
</dbReference>
<dbReference type="RefSeq" id="WP_234864484.1">
    <property type="nucleotide sequence ID" value="NZ_JAKEVY010000001.1"/>
</dbReference>
<evidence type="ECO:0000256" key="2">
    <source>
        <dbReference type="ARBA" id="ARBA00009694"/>
    </source>
</evidence>
<evidence type="ECO:0000313" key="7">
    <source>
        <dbReference type="EMBL" id="MCF1713957.1"/>
    </source>
</evidence>
<keyword evidence="5 6" id="KW-0472">Membrane</keyword>
<evidence type="ECO:0000256" key="4">
    <source>
        <dbReference type="ARBA" id="ARBA00022989"/>
    </source>
</evidence>
<dbReference type="Proteomes" id="UP001200145">
    <property type="component" value="Unassembled WGS sequence"/>
</dbReference>
<organism evidence="7 8">
    <name type="scientific">Flavihumibacter fluminis</name>
    <dbReference type="NCBI Taxonomy" id="2909236"/>
    <lineage>
        <taxon>Bacteria</taxon>
        <taxon>Pseudomonadati</taxon>
        <taxon>Bacteroidota</taxon>
        <taxon>Chitinophagia</taxon>
        <taxon>Chitinophagales</taxon>
        <taxon>Chitinophagaceae</taxon>
        <taxon>Flavihumibacter</taxon>
    </lineage>
</organism>
<feature type="transmembrane region" description="Helical" evidence="6">
    <location>
        <begin position="104"/>
        <end position="126"/>
    </location>
</feature>
<accession>A0ABS9BEE3</accession>
<comment type="subcellular location">
    <subcellularLocation>
        <location evidence="1">Membrane</location>
        <topology evidence="1">Multi-pass membrane protein</topology>
    </subcellularLocation>
</comment>
<dbReference type="EMBL" id="JAKEVY010000001">
    <property type="protein sequence ID" value="MCF1713957.1"/>
    <property type="molecule type" value="Genomic_DNA"/>
</dbReference>
<feature type="transmembrane region" description="Helical" evidence="6">
    <location>
        <begin position="75"/>
        <end position="92"/>
    </location>
</feature>
<evidence type="ECO:0000256" key="6">
    <source>
        <dbReference type="SAM" id="Phobius"/>
    </source>
</evidence>
<evidence type="ECO:0000313" key="8">
    <source>
        <dbReference type="Proteomes" id="UP001200145"/>
    </source>
</evidence>
<protein>
    <submittedName>
        <fullName evidence="7">DUF423 domain-containing protein</fullName>
    </submittedName>
</protein>
<dbReference type="Pfam" id="PF04241">
    <property type="entry name" value="DUF423"/>
    <property type="match status" value="1"/>
</dbReference>
<proteinExistence type="inferred from homology"/>
<dbReference type="InterPro" id="IPR006696">
    <property type="entry name" value="DUF423"/>
</dbReference>
<gene>
    <name evidence="7" type="ORF">L0U88_04840</name>
</gene>
<keyword evidence="3 6" id="KW-0812">Transmembrane</keyword>
<sequence length="130" mass="13837">MSKSILSSAALLGALAVILGAFGAHGLKQLVPPETVTTFDTGVRYHFYHVFALLATGLIAMHVQSAHLRRAAQCFLVGILLFSGSLYLLTLLKATDTVGLSKLGLITPIGGVFLVVGWIFLFLALLKRNA</sequence>
<comment type="similarity">
    <text evidence="2">Belongs to the UPF0382 family.</text>
</comment>
<feature type="transmembrane region" description="Helical" evidence="6">
    <location>
        <begin position="47"/>
        <end position="63"/>
    </location>
</feature>
<keyword evidence="8" id="KW-1185">Reference proteome</keyword>
<dbReference type="PANTHER" id="PTHR43461:SF1">
    <property type="entry name" value="TRANSMEMBRANE PROTEIN 256"/>
    <property type="match status" value="1"/>
</dbReference>